<dbReference type="Pfam" id="PF04107">
    <property type="entry name" value="GCS2"/>
    <property type="match status" value="1"/>
</dbReference>
<dbReference type="InterPro" id="IPR014746">
    <property type="entry name" value="Gln_synth/guanido_kin_cat_dom"/>
</dbReference>
<gene>
    <name evidence="2" type="ORF">AVDCRST_MAG81-3657</name>
</gene>
<evidence type="ECO:0000313" key="2">
    <source>
        <dbReference type="EMBL" id="CAA9581233.1"/>
    </source>
</evidence>
<protein>
    <recommendedName>
        <fullName evidence="3">Glutamate--cysteine ligase</fullName>
    </recommendedName>
</protein>
<dbReference type="Gene3D" id="3.30.590.20">
    <property type="match status" value="1"/>
</dbReference>
<dbReference type="GO" id="GO:0004357">
    <property type="term" value="F:glutamate-cysteine ligase activity"/>
    <property type="evidence" value="ECO:0007669"/>
    <property type="project" value="UniProtKB-EC"/>
</dbReference>
<dbReference type="InterPro" id="IPR050141">
    <property type="entry name" value="GCL_type2/YbdK_subfam"/>
</dbReference>
<dbReference type="SUPFAM" id="SSF55931">
    <property type="entry name" value="Glutamine synthetase/guanido kinase"/>
    <property type="match status" value="1"/>
</dbReference>
<proteinExistence type="predicted"/>
<evidence type="ECO:0000256" key="1">
    <source>
        <dbReference type="ARBA" id="ARBA00048819"/>
    </source>
</evidence>
<dbReference type="InterPro" id="IPR006336">
    <property type="entry name" value="GCS2"/>
</dbReference>
<reference evidence="2" key="1">
    <citation type="submission" date="2020-02" db="EMBL/GenBank/DDBJ databases">
        <authorList>
            <person name="Meier V. D."/>
        </authorList>
    </citation>
    <scope>NUCLEOTIDE SEQUENCE</scope>
    <source>
        <strain evidence="2">AVDCRST_MAG81</strain>
    </source>
</reference>
<dbReference type="AlphaFoldDB" id="A0A6J4VKU0"/>
<dbReference type="PANTHER" id="PTHR36510">
    <property type="entry name" value="GLUTAMATE--CYSTEINE LIGASE 2-RELATED"/>
    <property type="match status" value="1"/>
</dbReference>
<sequence>MNVADRRIGLEQEFFLVDEAGVLSDRADEVLQRCQLIAETEGYNPACFAPEWVKGIVEINTPPAHTIKELADAYLSHLAIALEAGKVLGLKLYPLSSYPLPVMPAMRDQLWYQVQVRTVGYERFLHAGRCTGTHLHLDLPQGTIDRRVGVSYTASREARSELLNIYNLATALDAALIALSRACPFYEGKATGLAARTVFYRGGDRFGWDGVYTKLQPVGGLQPYAEDIETLVEQQFSRYYAWLEAMDQAGVERHLFQAPGGGLLKAAWNPVRLNKIGTVELRQTDSNYPEVILAIATLVYNAADRVRQENLTVTPVAGVQRFELDGNRLLVPEFHYLSGDLLSAAASEGISNAQVSGYVDSIRQFAIQEESEGQEYLQTFSQDFSHYQSTETAIRKEFSTPTGQISQEDGLRLVRESCDKLAAQLATLSDQRPVMQFSH</sequence>
<dbReference type="GO" id="GO:0042398">
    <property type="term" value="P:modified amino acid biosynthetic process"/>
    <property type="evidence" value="ECO:0007669"/>
    <property type="project" value="InterPro"/>
</dbReference>
<evidence type="ECO:0008006" key="3">
    <source>
        <dbReference type="Google" id="ProtNLM"/>
    </source>
</evidence>
<organism evidence="2">
    <name type="scientific">uncultured Synechococcales cyanobacterium</name>
    <dbReference type="NCBI Taxonomy" id="1936017"/>
    <lineage>
        <taxon>Bacteria</taxon>
        <taxon>Bacillati</taxon>
        <taxon>Cyanobacteriota</taxon>
        <taxon>Cyanophyceae</taxon>
        <taxon>Synechococcales</taxon>
        <taxon>environmental samples</taxon>
    </lineage>
</organism>
<dbReference type="EMBL" id="CADCWO010000165">
    <property type="protein sequence ID" value="CAA9581233.1"/>
    <property type="molecule type" value="Genomic_DNA"/>
</dbReference>
<accession>A0A6J4VKU0</accession>
<dbReference type="PANTHER" id="PTHR36510:SF3">
    <property type="entry name" value="CONSERVED PROTEIN"/>
    <property type="match status" value="1"/>
</dbReference>
<comment type="catalytic activity">
    <reaction evidence="1">
        <text>L-cysteine + L-glutamate + ATP = gamma-L-glutamyl-L-cysteine + ADP + phosphate + H(+)</text>
        <dbReference type="Rhea" id="RHEA:13285"/>
        <dbReference type="ChEBI" id="CHEBI:15378"/>
        <dbReference type="ChEBI" id="CHEBI:29985"/>
        <dbReference type="ChEBI" id="CHEBI:30616"/>
        <dbReference type="ChEBI" id="CHEBI:35235"/>
        <dbReference type="ChEBI" id="CHEBI:43474"/>
        <dbReference type="ChEBI" id="CHEBI:58173"/>
        <dbReference type="ChEBI" id="CHEBI:456216"/>
        <dbReference type="EC" id="6.3.2.2"/>
    </reaction>
</comment>
<name>A0A6J4VKU0_9CYAN</name>